<name>A0A9Q8CGT2_9STAP</name>
<evidence type="ECO:0000313" key="2">
    <source>
        <dbReference type="EMBL" id="TDL95504.1"/>
    </source>
</evidence>
<comment type="caution">
    <text evidence="2">The sequence shown here is derived from an EMBL/GenBank/DDBJ whole genome shotgun (WGS) entry which is preliminary data.</text>
</comment>
<dbReference type="Gene3D" id="3.30.1330.100">
    <property type="entry name" value="CofE-like"/>
    <property type="match status" value="1"/>
</dbReference>
<accession>A0A9Q8CGT2</accession>
<dbReference type="RefSeq" id="WP_133418352.1">
    <property type="nucleotide sequence ID" value="NZ_SCWD01000006.1"/>
</dbReference>
<keyword evidence="3" id="KW-1185">Reference proteome</keyword>
<dbReference type="EMBL" id="SCWD01000006">
    <property type="protein sequence ID" value="TDL95504.1"/>
    <property type="molecule type" value="Genomic_DNA"/>
</dbReference>
<dbReference type="AlphaFoldDB" id="A0A9Q8CGT2"/>
<dbReference type="Gene3D" id="3.90.1660.10">
    <property type="entry name" value="CofE-like domain"/>
    <property type="match status" value="1"/>
</dbReference>
<sequence>MIKIQEIPNMPQINIGDNISEKIIKALKESNIILKDNSIICIASKVISISENRICNLNQVEPSNIAYEINKKIPRKDPKVIQKIIDVTDSEDGVKVEVLDNYIGAWLPNGLKLTSGGVDKYDHDKVVLLPENPDMSAKKIGDYIYKKLNKKVAIVITDSDGRIDKMGATQISIGIYGINPLRVVNIDGKTTSETICDMIAASAGLIMGQRGNNKPAVLIEGFEFEFNNSFSITDAIVNR</sequence>
<evidence type="ECO:0000313" key="3">
    <source>
        <dbReference type="Proteomes" id="UP000295280"/>
    </source>
</evidence>
<dbReference type="GO" id="GO:0052618">
    <property type="term" value="F:coenzyme F420-0:L-glutamate ligase activity"/>
    <property type="evidence" value="ECO:0007669"/>
    <property type="project" value="TreeGrafter"/>
</dbReference>
<keyword evidence="2" id="KW-0436">Ligase</keyword>
<feature type="domain" description="Coenzyme F420:L-glutamate ligase-like" evidence="1">
    <location>
        <begin position="10"/>
        <end position="221"/>
    </location>
</feature>
<dbReference type="PANTHER" id="PTHR47917:SF1">
    <property type="entry name" value="COENZYME F420:L-GLUTAMATE LIGASE"/>
    <property type="match status" value="1"/>
</dbReference>
<reference evidence="2 3" key="1">
    <citation type="submission" date="2019-01" db="EMBL/GenBank/DDBJ databases">
        <title>Draft genome sequences of the type strains of six Macrococcus species.</title>
        <authorList>
            <person name="Mazhar S."/>
            <person name="Altermann E."/>
            <person name="Hill C."/>
            <person name="Mcauliffe O."/>
        </authorList>
    </citation>
    <scope>NUCLEOTIDE SEQUENCE [LARGE SCALE GENOMIC DNA]</scope>
    <source>
        <strain evidence="2 3">ATCC 51828</strain>
    </source>
</reference>
<protein>
    <submittedName>
        <fullName evidence="2">Glutamate ligase</fullName>
    </submittedName>
</protein>
<organism evidence="2 3">
    <name type="scientific">Macrococcus carouselicus</name>
    <dbReference type="NCBI Taxonomy" id="69969"/>
    <lineage>
        <taxon>Bacteria</taxon>
        <taxon>Bacillati</taxon>
        <taxon>Bacillota</taxon>
        <taxon>Bacilli</taxon>
        <taxon>Bacillales</taxon>
        <taxon>Staphylococcaceae</taxon>
        <taxon>Macrococcus</taxon>
    </lineage>
</organism>
<dbReference type="OrthoDB" id="2234378at2"/>
<evidence type="ECO:0000259" key="1">
    <source>
        <dbReference type="Pfam" id="PF01996"/>
    </source>
</evidence>
<dbReference type="SUPFAM" id="SSF144010">
    <property type="entry name" value="CofE-like"/>
    <property type="match status" value="1"/>
</dbReference>
<gene>
    <name evidence="2" type="ORF">ERX40_09985</name>
</gene>
<dbReference type="PANTHER" id="PTHR47917">
    <property type="match status" value="1"/>
</dbReference>
<dbReference type="Proteomes" id="UP000295280">
    <property type="component" value="Unassembled WGS sequence"/>
</dbReference>
<dbReference type="Pfam" id="PF01996">
    <property type="entry name" value="F420_ligase"/>
    <property type="match status" value="1"/>
</dbReference>
<dbReference type="InterPro" id="IPR002847">
    <property type="entry name" value="F420-0_gamma-glut_ligase-dom"/>
</dbReference>
<proteinExistence type="predicted"/>